<protein>
    <recommendedName>
        <fullName evidence="2">Endonuclease/exonuclease/phosphatase domain-containing protein</fullName>
    </recommendedName>
</protein>
<dbReference type="InterPro" id="IPR036691">
    <property type="entry name" value="Endo/exonu/phosph_ase_sf"/>
</dbReference>
<dbReference type="PANTHER" id="PTHR33710">
    <property type="entry name" value="BNAC02G09200D PROTEIN"/>
    <property type="match status" value="1"/>
</dbReference>
<comment type="caution">
    <text evidence="1">The sequence shown here is derived from an EMBL/GenBank/DDBJ whole genome shotgun (WGS) entry which is preliminary data.</text>
</comment>
<proteinExistence type="predicted"/>
<dbReference type="SUPFAM" id="SSF56219">
    <property type="entry name" value="DNase I-like"/>
    <property type="match status" value="1"/>
</dbReference>
<organism evidence="1">
    <name type="scientific">Sesamum latifolium</name>
    <dbReference type="NCBI Taxonomy" id="2727402"/>
    <lineage>
        <taxon>Eukaryota</taxon>
        <taxon>Viridiplantae</taxon>
        <taxon>Streptophyta</taxon>
        <taxon>Embryophyta</taxon>
        <taxon>Tracheophyta</taxon>
        <taxon>Spermatophyta</taxon>
        <taxon>Magnoliopsida</taxon>
        <taxon>eudicotyledons</taxon>
        <taxon>Gunneridae</taxon>
        <taxon>Pentapetalae</taxon>
        <taxon>asterids</taxon>
        <taxon>lamiids</taxon>
        <taxon>Lamiales</taxon>
        <taxon>Pedaliaceae</taxon>
        <taxon>Sesamum</taxon>
    </lineage>
</organism>
<evidence type="ECO:0008006" key="2">
    <source>
        <dbReference type="Google" id="ProtNLM"/>
    </source>
</evidence>
<evidence type="ECO:0000313" key="1">
    <source>
        <dbReference type="EMBL" id="KAL0444006.1"/>
    </source>
</evidence>
<reference evidence="1" key="1">
    <citation type="submission" date="2020-06" db="EMBL/GenBank/DDBJ databases">
        <authorList>
            <person name="Li T."/>
            <person name="Hu X."/>
            <person name="Zhang T."/>
            <person name="Song X."/>
            <person name="Zhang H."/>
            <person name="Dai N."/>
            <person name="Sheng W."/>
            <person name="Hou X."/>
            <person name="Wei L."/>
        </authorList>
    </citation>
    <scope>NUCLEOTIDE SEQUENCE</scope>
    <source>
        <strain evidence="1">KEN1</strain>
        <tissue evidence="1">Leaf</tissue>
    </source>
</reference>
<reference evidence="1" key="2">
    <citation type="journal article" date="2024" name="Plant">
        <title>Genomic evolution and insights into agronomic trait innovations of Sesamum species.</title>
        <authorList>
            <person name="Miao H."/>
            <person name="Wang L."/>
            <person name="Qu L."/>
            <person name="Liu H."/>
            <person name="Sun Y."/>
            <person name="Le M."/>
            <person name="Wang Q."/>
            <person name="Wei S."/>
            <person name="Zheng Y."/>
            <person name="Lin W."/>
            <person name="Duan Y."/>
            <person name="Cao H."/>
            <person name="Xiong S."/>
            <person name="Wang X."/>
            <person name="Wei L."/>
            <person name="Li C."/>
            <person name="Ma Q."/>
            <person name="Ju M."/>
            <person name="Zhao R."/>
            <person name="Li G."/>
            <person name="Mu C."/>
            <person name="Tian Q."/>
            <person name="Mei H."/>
            <person name="Zhang T."/>
            <person name="Gao T."/>
            <person name="Zhang H."/>
        </authorList>
    </citation>
    <scope>NUCLEOTIDE SEQUENCE</scope>
    <source>
        <strain evidence="1">KEN1</strain>
    </source>
</reference>
<dbReference type="PANTHER" id="PTHR33710:SF71">
    <property type="entry name" value="ENDONUCLEASE_EXONUCLEASE_PHOSPHATASE DOMAIN-CONTAINING PROTEIN"/>
    <property type="match status" value="1"/>
</dbReference>
<name>A0AAW2WRY7_9LAMI</name>
<dbReference type="EMBL" id="JACGWN010000007">
    <property type="protein sequence ID" value="KAL0444006.1"/>
    <property type="molecule type" value="Genomic_DNA"/>
</dbReference>
<sequence length="104" mass="12224">MRKRDYFHAHRMRSCLEDYALQDLGFSGFPFTWCNNHEEPNTVRAHLDRGCGDTGWVQLFPSSRLHHIHTAASDHLALTVELEPNSVRRKDKQTPRFRFEAAWT</sequence>
<accession>A0AAW2WRY7</accession>
<dbReference type="AlphaFoldDB" id="A0AAW2WRY7"/>
<gene>
    <name evidence="1" type="ORF">Slati_2123300</name>
</gene>